<evidence type="ECO:0000313" key="2">
    <source>
        <dbReference type="EMBL" id="RLV62709.1"/>
    </source>
</evidence>
<feature type="region of interest" description="Disordered" evidence="1">
    <location>
        <begin position="1"/>
        <end position="65"/>
    </location>
</feature>
<dbReference type="Proteomes" id="UP000276834">
    <property type="component" value="Unassembled WGS sequence"/>
</dbReference>
<dbReference type="OrthoDB" id="9219563at2759"/>
<reference evidence="2 3" key="1">
    <citation type="journal article" date="2018" name="Proc. R. Soc. B">
        <title>A non-coding region near Follistatin controls head colour polymorphism in the Gouldian finch.</title>
        <authorList>
            <person name="Toomey M.B."/>
            <person name="Marques C.I."/>
            <person name="Andrade P."/>
            <person name="Araujo P.M."/>
            <person name="Sabatino S."/>
            <person name="Gazda M.A."/>
            <person name="Afonso S."/>
            <person name="Lopes R.J."/>
            <person name="Corbo J.C."/>
            <person name="Carneiro M."/>
        </authorList>
    </citation>
    <scope>NUCLEOTIDE SEQUENCE [LARGE SCALE GENOMIC DNA]</scope>
    <source>
        <strain evidence="2">Red01</strain>
        <tissue evidence="2">Muscle</tissue>
    </source>
</reference>
<sequence>MGIISSMNTQQVAGAQVEQLLGGSGTSLEPKQPAASAEEEKRETPELSTEPRRSGEQVEPERRRIRTFRRVFLPDYFTFPVHESAHPNWLPFEMEDSSSSSGEQQPSC</sequence>
<organism evidence="2 3">
    <name type="scientific">Chloebia gouldiae</name>
    <name type="common">Gouldian finch</name>
    <name type="synonym">Erythrura gouldiae</name>
    <dbReference type="NCBI Taxonomy" id="44316"/>
    <lineage>
        <taxon>Eukaryota</taxon>
        <taxon>Metazoa</taxon>
        <taxon>Chordata</taxon>
        <taxon>Craniata</taxon>
        <taxon>Vertebrata</taxon>
        <taxon>Euteleostomi</taxon>
        <taxon>Archelosauria</taxon>
        <taxon>Archosauria</taxon>
        <taxon>Dinosauria</taxon>
        <taxon>Saurischia</taxon>
        <taxon>Theropoda</taxon>
        <taxon>Coelurosauria</taxon>
        <taxon>Aves</taxon>
        <taxon>Neognathae</taxon>
        <taxon>Neoaves</taxon>
        <taxon>Telluraves</taxon>
        <taxon>Australaves</taxon>
        <taxon>Passeriformes</taxon>
        <taxon>Passeroidea</taxon>
        <taxon>Passeridae</taxon>
        <taxon>Chloebia</taxon>
    </lineage>
</organism>
<evidence type="ECO:0000313" key="3">
    <source>
        <dbReference type="Proteomes" id="UP000276834"/>
    </source>
</evidence>
<gene>
    <name evidence="2" type="ORF">DV515_00019026</name>
</gene>
<feature type="compositionally biased region" description="Basic and acidic residues" evidence="1">
    <location>
        <begin position="38"/>
        <end position="62"/>
    </location>
</feature>
<comment type="caution">
    <text evidence="2">The sequence shown here is derived from an EMBL/GenBank/DDBJ whole genome shotgun (WGS) entry which is preliminary data.</text>
</comment>
<keyword evidence="3" id="KW-1185">Reference proteome</keyword>
<feature type="compositionally biased region" description="Polar residues" evidence="1">
    <location>
        <begin position="1"/>
        <end position="13"/>
    </location>
</feature>
<name>A0A3L8Q660_CHLGU</name>
<dbReference type="EMBL" id="QUSF01005619">
    <property type="protein sequence ID" value="RLV62709.1"/>
    <property type="molecule type" value="Genomic_DNA"/>
</dbReference>
<evidence type="ECO:0000256" key="1">
    <source>
        <dbReference type="SAM" id="MobiDB-lite"/>
    </source>
</evidence>
<protein>
    <submittedName>
        <fullName evidence="2">Uncharacterized protein</fullName>
    </submittedName>
</protein>
<dbReference type="AlphaFoldDB" id="A0A3L8Q660"/>
<accession>A0A3L8Q660</accession>
<proteinExistence type="predicted"/>